<dbReference type="InterPro" id="IPR050834">
    <property type="entry name" value="Glycosyltransf_2"/>
</dbReference>
<name>A0ABS0YP49_9BACT</name>
<dbReference type="Gene3D" id="3.90.550.10">
    <property type="entry name" value="Spore Coat Polysaccharide Biosynthesis Protein SpsA, Chain A"/>
    <property type="match status" value="1"/>
</dbReference>
<dbReference type="PANTHER" id="PTHR43685">
    <property type="entry name" value="GLYCOSYLTRANSFERASE"/>
    <property type="match status" value="1"/>
</dbReference>
<evidence type="ECO:0000256" key="2">
    <source>
        <dbReference type="ARBA" id="ARBA00022676"/>
    </source>
</evidence>
<reference evidence="5 6" key="1">
    <citation type="submission" date="2020-12" db="EMBL/GenBank/DDBJ databases">
        <title>Geomonas sp. Red259, isolated from paddy soil.</title>
        <authorList>
            <person name="Xu Z."/>
            <person name="Zhang Z."/>
            <person name="Masuda Y."/>
            <person name="Itoh H."/>
            <person name="Senoo K."/>
        </authorList>
    </citation>
    <scope>NUCLEOTIDE SEQUENCE [LARGE SCALE GENOMIC DNA]</scope>
    <source>
        <strain evidence="5 6">Red259</strain>
    </source>
</reference>
<dbReference type="Pfam" id="PF00535">
    <property type="entry name" value="Glycos_transf_2"/>
    <property type="match status" value="1"/>
</dbReference>
<accession>A0ABS0YP49</accession>
<dbReference type="InterPro" id="IPR029044">
    <property type="entry name" value="Nucleotide-diphossugar_trans"/>
</dbReference>
<protein>
    <submittedName>
        <fullName evidence="5">Glycosyltransferase family 2 protein</fullName>
    </submittedName>
</protein>
<dbReference type="SUPFAM" id="SSF53448">
    <property type="entry name" value="Nucleotide-diphospho-sugar transferases"/>
    <property type="match status" value="1"/>
</dbReference>
<evidence type="ECO:0000259" key="4">
    <source>
        <dbReference type="Pfam" id="PF00535"/>
    </source>
</evidence>
<sequence length="337" mass="38177">MEPRVTVLMPVFNGAGFVAEAVQSILGQSCQDFELLVIDDGSTDKSAELVLSYDDPRIRLVKNEHNLGLVASLNRGLDLARGEYVARMDADDISRPKRLARQVAFLDSHPEVGVCGSWVRFFPDGYVWKLPPTSEEIRCRQFNMVGVAHPSVMLRRGLFREHGLYYDPAYLHLEDFELWGRALAYMQFANIQEVLLDYRITAAQVSSRHRGEQLAAVAPLRLKKVQELGVQPSAAEQELHEQVVNGTLPVDPRQLDRAERWLLKLQAANRAAGIYEHGYFSQWLLHIWFSECRRLGSLGACSWRRCLGSRLWSAGNASPWRRLQAAGAWTLQGLRHV</sequence>
<keyword evidence="2" id="KW-0328">Glycosyltransferase</keyword>
<keyword evidence="3" id="KW-0808">Transferase</keyword>
<organism evidence="5 6">
    <name type="scientific">Geomonas propionica</name>
    <dbReference type="NCBI Taxonomy" id="2798582"/>
    <lineage>
        <taxon>Bacteria</taxon>
        <taxon>Pseudomonadati</taxon>
        <taxon>Thermodesulfobacteriota</taxon>
        <taxon>Desulfuromonadia</taxon>
        <taxon>Geobacterales</taxon>
        <taxon>Geobacteraceae</taxon>
        <taxon>Geomonas</taxon>
    </lineage>
</organism>
<dbReference type="RefSeq" id="WP_199393752.1">
    <property type="nucleotide sequence ID" value="NZ_JAEMHK010000002.1"/>
</dbReference>
<proteinExistence type="inferred from homology"/>
<comment type="similarity">
    <text evidence="1">Belongs to the glycosyltransferase 2 family.</text>
</comment>
<dbReference type="EMBL" id="JAEMHK010000002">
    <property type="protein sequence ID" value="MBJ6799237.1"/>
    <property type="molecule type" value="Genomic_DNA"/>
</dbReference>
<evidence type="ECO:0000313" key="6">
    <source>
        <dbReference type="Proteomes" id="UP000641025"/>
    </source>
</evidence>
<gene>
    <name evidence="5" type="ORF">JFN90_03700</name>
</gene>
<evidence type="ECO:0000256" key="1">
    <source>
        <dbReference type="ARBA" id="ARBA00006739"/>
    </source>
</evidence>
<dbReference type="InterPro" id="IPR001173">
    <property type="entry name" value="Glyco_trans_2-like"/>
</dbReference>
<dbReference type="Proteomes" id="UP000641025">
    <property type="component" value="Unassembled WGS sequence"/>
</dbReference>
<feature type="domain" description="Glycosyltransferase 2-like" evidence="4">
    <location>
        <begin position="6"/>
        <end position="162"/>
    </location>
</feature>
<comment type="caution">
    <text evidence="5">The sequence shown here is derived from an EMBL/GenBank/DDBJ whole genome shotgun (WGS) entry which is preliminary data.</text>
</comment>
<keyword evidence="6" id="KW-1185">Reference proteome</keyword>
<dbReference type="PANTHER" id="PTHR43685:SF5">
    <property type="entry name" value="GLYCOSYLTRANSFERASE EPSE-RELATED"/>
    <property type="match status" value="1"/>
</dbReference>
<evidence type="ECO:0000313" key="5">
    <source>
        <dbReference type="EMBL" id="MBJ6799237.1"/>
    </source>
</evidence>
<evidence type="ECO:0000256" key="3">
    <source>
        <dbReference type="ARBA" id="ARBA00022679"/>
    </source>
</evidence>